<protein>
    <recommendedName>
        <fullName evidence="3">RNase H type-1 domain-containing protein</fullName>
    </recommendedName>
</protein>
<name>A0ABR2GAM7_9ROSI</name>
<dbReference type="PANTHER" id="PTHR47723">
    <property type="entry name" value="OS05G0353850 PROTEIN"/>
    <property type="match status" value="1"/>
</dbReference>
<dbReference type="InterPro" id="IPR053151">
    <property type="entry name" value="RNase_H-like"/>
</dbReference>
<sequence length="201" mass="22393">MSFLFEEWFVVNLRVQGQFVDDPDNWEYLLPTICWLLWKMRCSVLLDPSFVEKGDVLMGGKRLVMGVLPGCNDTCGNLSQCGKATAGGVVRDVNGDWIFDFARNLDICSSILIEVWAVHNVLLRGVSGALPGNAIVEDIPEMLTRYWVVVIHKISRDLNKVADALASLVCDGTIGVWLFDSYLEFVSHLVHKDICDGNEVG</sequence>
<evidence type="ECO:0000313" key="1">
    <source>
        <dbReference type="EMBL" id="KAK8599962.1"/>
    </source>
</evidence>
<proteinExistence type="predicted"/>
<comment type="caution">
    <text evidence="1">The sequence shown here is derived from an EMBL/GenBank/DDBJ whole genome shotgun (WGS) entry which is preliminary data.</text>
</comment>
<keyword evidence="2" id="KW-1185">Reference proteome</keyword>
<evidence type="ECO:0000313" key="2">
    <source>
        <dbReference type="Proteomes" id="UP001472677"/>
    </source>
</evidence>
<accession>A0ABR2GAM7</accession>
<reference evidence="1 2" key="1">
    <citation type="journal article" date="2024" name="G3 (Bethesda)">
        <title>Genome assembly of Hibiscus sabdariffa L. provides insights into metabolisms of medicinal natural products.</title>
        <authorList>
            <person name="Kim T."/>
        </authorList>
    </citation>
    <scope>NUCLEOTIDE SEQUENCE [LARGE SCALE GENOMIC DNA]</scope>
    <source>
        <strain evidence="1">TK-2024</strain>
        <tissue evidence="1">Old leaves</tissue>
    </source>
</reference>
<dbReference type="Proteomes" id="UP001472677">
    <property type="component" value="Unassembled WGS sequence"/>
</dbReference>
<dbReference type="InterPro" id="IPR044730">
    <property type="entry name" value="RNase_H-like_dom_plant"/>
</dbReference>
<dbReference type="CDD" id="cd06222">
    <property type="entry name" value="RNase_H_like"/>
    <property type="match status" value="1"/>
</dbReference>
<organism evidence="1 2">
    <name type="scientific">Hibiscus sabdariffa</name>
    <name type="common">roselle</name>
    <dbReference type="NCBI Taxonomy" id="183260"/>
    <lineage>
        <taxon>Eukaryota</taxon>
        <taxon>Viridiplantae</taxon>
        <taxon>Streptophyta</taxon>
        <taxon>Embryophyta</taxon>
        <taxon>Tracheophyta</taxon>
        <taxon>Spermatophyta</taxon>
        <taxon>Magnoliopsida</taxon>
        <taxon>eudicotyledons</taxon>
        <taxon>Gunneridae</taxon>
        <taxon>Pentapetalae</taxon>
        <taxon>rosids</taxon>
        <taxon>malvids</taxon>
        <taxon>Malvales</taxon>
        <taxon>Malvaceae</taxon>
        <taxon>Malvoideae</taxon>
        <taxon>Hibiscus</taxon>
    </lineage>
</organism>
<dbReference type="PANTHER" id="PTHR47723:SF19">
    <property type="entry name" value="POLYNUCLEOTIDYL TRANSFERASE, RIBONUCLEASE H-LIKE SUPERFAMILY PROTEIN"/>
    <property type="match status" value="1"/>
</dbReference>
<evidence type="ECO:0008006" key="3">
    <source>
        <dbReference type="Google" id="ProtNLM"/>
    </source>
</evidence>
<gene>
    <name evidence="1" type="ORF">V6N12_049828</name>
</gene>
<dbReference type="EMBL" id="JBBPBM010000001">
    <property type="protein sequence ID" value="KAK8599962.1"/>
    <property type="molecule type" value="Genomic_DNA"/>
</dbReference>